<dbReference type="InterPro" id="IPR009075">
    <property type="entry name" value="AcylCo_DH/oxidase_C"/>
</dbReference>
<feature type="non-terminal residue" evidence="3">
    <location>
        <position position="1"/>
    </location>
</feature>
<dbReference type="EMBL" id="UINC01134214">
    <property type="protein sequence ID" value="SVD17617.1"/>
    <property type="molecule type" value="Genomic_DNA"/>
</dbReference>
<evidence type="ECO:0000313" key="3">
    <source>
        <dbReference type="EMBL" id="SVD17617.1"/>
    </source>
</evidence>
<keyword evidence="1" id="KW-0285">Flavoprotein</keyword>
<dbReference type="InterPro" id="IPR036250">
    <property type="entry name" value="AcylCo_DH-like_C"/>
</dbReference>
<evidence type="ECO:0000256" key="1">
    <source>
        <dbReference type="ARBA" id="ARBA00022630"/>
    </source>
</evidence>
<proteinExistence type="predicted"/>
<gene>
    <name evidence="3" type="ORF">METZ01_LOCUS370471</name>
</gene>
<dbReference type="AlphaFoldDB" id="A0A382T7Z3"/>
<dbReference type="GO" id="GO:0016627">
    <property type="term" value="F:oxidoreductase activity, acting on the CH-CH group of donors"/>
    <property type="evidence" value="ECO:0007669"/>
    <property type="project" value="InterPro"/>
</dbReference>
<feature type="domain" description="Acyl-CoA dehydrogenase/oxidase C-terminal" evidence="2">
    <location>
        <begin position="1"/>
        <end position="54"/>
    </location>
</feature>
<evidence type="ECO:0000259" key="2">
    <source>
        <dbReference type="Pfam" id="PF00441"/>
    </source>
</evidence>
<accession>A0A382T7Z3</accession>
<reference evidence="3" key="1">
    <citation type="submission" date="2018-05" db="EMBL/GenBank/DDBJ databases">
        <authorList>
            <person name="Lanie J.A."/>
            <person name="Ng W.-L."/>
            <person name="Kazmierczak K.M."/>
            <person name="Andrzejewski T.M."/>
            <person name="Davidsen T.M."/>
            <person name="Wayne K.J."/>
            <person name="Tettelin H."/>
            <person name="Glass J.I."/>
            <person name="Rusch D."/>
            <person name="Podicherti R."/>
            <person name="Tsui H.-C.T."/>
            <person name="Winkler M.E."/>
        </authorList>
    </citation>
    <scope>NUCLEOTIDE SEQUENCE</scope>
</reference>
<sequence length="54" mass="6035">GKTIGSFQVWHQYVADMAMMQTQAELLTYYAAWKSDQGDDCGREANMAKVTASE</sequence>
<dbReference type="SUPFAM" id="SSF47203">
    <property type="entry name" value="Acyl-CoA dehydrogenase C-terminal domain-like"/>
    <property type="match status" value="1"/>
</dbReference>
<name>A0A382T7Z3_9ZZZZ</name>
<organism evidence="3">
    <name type="scientific">marine metagenome</name>
    <dbReference type="NCBI Taxonomy" id="408172"/>
    <lineage>
        <taxon>unclassified sequences</taxon>
        <taxon>metagenomes</taxon>
        <taxon>ecological metagenomes</taxon>
    </lineage>
</organism>
<dbReference type="Pfam" id="PF00441">
    <property type="entry name" value="Acyl-CoA_dh_1"/>
    <property type="match status" value="1"/>
</dbReference>
<dbReference type="Gene3D" id="1.20.140.10">
    <property type="entry name" value="Butyryl-CoA Dehydrogenase, subunit A, domain 3"/>
    <property type="match status" value="1"/>
</dbReference>
<protein>
    <recommendedName>
        <fullName evidence="2">Acyl-CoA dehydrogenase/oxidase C-terminal domain-containing protein</fullName>
    </recommendedName>
</protein>